<accession>A0ABZ1IKS6</accession>
<dbReference type="PROSITE" id="PS50995">
    <property type="entry name" value="HTH_MARR_2"/>
    <property type="match status" value="1"/>
</dbReference>
<dbReference type="InterPro" id="IPR000835">
    <property type="entry name" value="HTH_MarR-typ"/>
</dbReference>
<name>A0ABZ1IKS6_9PSEU</name>
<dbReference type="Gene3D" id="1.10.10.10">
    <property type="entry name" value="Winged helix-like DNA-binding domain superfamily/Winged helix DNA-binding domain"/>
    <property type="match status" value="1"/>
</dbReference>
<protein>
    <submittedName>
        <fullName evidence="2">MarR family transcriptional regulator</fullName>
    </submittedName>
</protein>
<evidence type="ECO:0000259" key="1">
    <source>
        <dbReference type="PROSITE" id="PS50995"/>
    </source>
</evidence>
<evidence type="ECO:0000313" key="2">
    <source>
        <dbReference type="EMBL" id="WSE35022.1"/>
    </source>
</evidence>
<proteinExistence type="predicted"/>
<keyword evidence="3" id="KW-1185">Reference proteome</keyword>
<sequence length="162" mass="17193">MSPTPATGPGDVDALTDAVLTASRVLVAVSVRSVAAAGDRLTLPQFRLLVVLHTRGPLKHATLAEHLGVTPSTASRMVDRLVAAALVQRRHSPVSRREVVLELTDDGARTVRQVTSRRRREIAKIVAKMPEDRRRALVEALAAFAEASGEPAVVGGPEGGWG</sequence>
<dbReference type="Proteomes" id="UP001330812">
    <property type="component" value="Chromosome"/>
</dbReference>
<gene>
    <name evidence="2" type="ORF">VSH64_23610</name>
</gene>
<dbReference type="InterPro" id="IPR039422">
    <property type="entry name" value="MarR/SlyA-like"/>
</dbReference>
<evidence type="ECO:0000313" key="3">
    <source>
        <dbReference type="Proteomes" id="UP001330812"/>
    </source>
</evidence>
<reference evidence="2 3" key="1">
    <citation type="journal article" date="2015" name="Int. J. Syst. Evol. Microbiol.">
        <title>Amycolatopsis rhabdoformis sp. nov., an actinomycete isolated from a tropical forest soil.</title>
        <authorList>
            <person name="Souza W.R."/>
            <person name="Silva R.E."/>
            <person name="Goodfellow M."/>
            <person name="Busarakam K."/>
            <person name="Figueiro F.S."/>
            <person name="Ferreira D."/>
            <person name="Rodrigues-Filho E."/>
            <person name="Moraes L.A.B."/>
            <person name="Zucchi T.D."/>
        </authorList>
    </citation>
    <scope>NUCLEOTIDE SEQUENCE [LARGE SCALE GENOMIC DNA]</scope>
    <source>
        <strain evidence="2 3">NCIMB 14900</strain>
    </source>
</reference>
<dbReference type="RefSeq" id="WP_326837829.1">
    <property type="nucleotide sequence ID" value="NZ_CP142149.1"/>
</dbReference>
<dbReference type="InterPro" id="IPR036388">
    <property type="entry name" value="WH-like_DNA-bd_sf"/>
</dbReference>
<dbReference type="SMART" id="SM00347">
    <property type="entry name" value="HTH_MARR"/>
    <property type="match status" value="1"/>
</dbReference>
<dbReference type="PANTHER" id="PTHR33164:SF94">
    <property type="entry name" value="TRANSCRIPTIONAL REGULATORY PROTEIN-RELATED"/>
    <property type="match status" value="1"/>
</dbReference>
<dbReference type="SUPFAM" id="SSF46785">
    <property type="entry name" value="Winged helix' DNA-binding domain"/>
    <property type="match status" value="1"/>
</dbReference>
<dbReference type="Pfam" id="PF01047">
    <property type="entry name" value="MarR"/>
    <property type="match status" value="1"/>
</dbReference>
<dbReference type="InterPro" id="IPR036390">
    <property type="entry name" value="WH_DNA-bd_sf"/>
</dbReference>
<organism evidence="2 3">
    <name type="scientific">Amycolatopsis rhabdoformis</name>
    <dbReference type="NCBI Taxonomy" id="1448059"/>
    <lineage>
        <taxon>Bacteria</taxon>
        <taxon>Bacillati</taxon>
        <taxon>Actinomycetota</taxon>
        <taxon>Actinomycetes</taxon>
        <taxon>Pseudonocardiales</taxon>
        <taxon>Pseudonocardiaceae</taxon>
        <taxon>Amycolatopsis</taxon>
    </lineage>
</organism>
<dbReference type="PANTHER" id="PTHR33164">
    <property type="entry name" value="TRANSCRIPTIONAL REGULATOR, MARR FAMILY"/>
    <property type="match status" value="1"/>
</dbReference>
<feature type="domain" description="HTH marR-type" evidence="1">
    <location>
        <begin position="12"/>
        <end position="146"/>
    </location>
</feature>
<dbReference type="EMBL" id="CP142149">
    <property type="protein sequence ID" value="WSE35022.1"/>
    <property type="molecule type" value="Genomic_DNA"/>
</dbReference>